<sequence>MSSVMQAQQTTGVVLDSVECELTGLCNHGCSHCCTLSGPKVSHGTMGLSDWQRVIDDIAELAIPAVQFIGGEPTLSPHLPALVTYALDRKLGVEIYSNLAIIRPALWRLFERKGVRLATSYYSDDPVQHDQITRTKGSHVRTRSNIIEAVRRSIPLRVGLVEVLTSQRVREAKTELHALGVKHTKIDRVRKVGRAADPDVPTPGLDELCGRCFHHRAAISPDGDVYGCILSRHLLAGNVKTDGLSTVLTGDKWAQITASIPVTRNACTPDDSNDCDPASTPACAPSFPDDEEDDED</sequence>
<dbReference type="Proteomes" id="UP000556436">
    <property type="component" value="Unassembled WGS sequence"/>
</dbReference>
<dbReference type="InterPro" id="IPR013785">
    <property type="entry name" value="Aldolase_TIM"/>
</dbReference>
<accession>A0A7W7PFU3</accession>
<evidence type="ECO:0000313" key="9">
    <source>
        <dbReference type="Proteomes" id="UP000556436"/>
    </source>
</evidence>
<keyword evidence="1" id="KW-0949">S-adenosyl-L-methionine</keyword>
<dbReference type="PANTHER" id="PTHR11228:SF34">
    <property type="entry name" value="TUNGSTEN-CONTAINING ALDEHYDE FERREDOXIN OXIDOREDUCTASE COFACTOR MODIFYING PROTEIN"/>
    <property type="match status" value="1"/>
</dbReference>
<evidence type="ECO:0000259" key="6">
    <source>
        <dbReference type="Pfam" id="PF04055"/>
    </source>
</evidence>
<keyword evidence="4" id="KW-0411">Iron-sulfur</keyword>
<dbReference type="Pfam" id="PF04055">
    <property type="entry name" value="Radical_SAM"/>
    <property type="match status" value="1"/>
</dbReference>
<feature type="domain" description="Radical SAM core" evidence="6">
    <location>
        <begin position="22"/>
        <end position="155"/>
    </location>
</feature>
<evidence type="ECO:0000256" key="4">
    <source>
        <dbReference type="ARBA" id="ARBA00023014"/>
    </source>
</evidence>
<protein>
    <submittedName>
        <fullName evidence="8">MoaA/NifB/PqqE/SkfB family radical SAM enzyme</fullName>
    </submittedName>
</protein>
<dbReference type="InterPro" id="IPR023885">
    <property type="entry name" value="4Fe4S-binding_SPASM_dom"/>
</dbReference>
<evidence type="ECO:0000256" key="5">
    <source>
        <dbReference type="SAM" id="MobiDB-lite"/>
    </source>
</evidence>
<dbReference type="Pfam" id="PF13186">
    <property type="entry name" value="SPASM"/>
    <property type="match status" value="1"/>
</dbReference>
<dbReference type="InterPro" id="IPR058240">
    <property type="entry name" value="rSAM_sf"/>
</dbReference>
<keyword evidence="9" id="KW-1185">Reference proteome</keyword>
<feature type="domain" description="4Fe4S-binding SPASM" evidence="7">
    <location>
        <begin position="213"/>
        <end position="257"/>
    </location>
</feature>
<dbReference type="InterPro" id="IPR007197">
    <property type="entry name" value="rSAM"/>
</dbReference>
<reference evidence="8 9" key="1">
    <citation type="submission" date="2020-08" db="EMBL/GenBank/DDBJ databases">
        <title>Genomic Encyclopedia of Type Strains, Phase III (KMG-III): the genomes of soil and plant-associated and newly described type strains.</title>
        <authorList>
            <person name="Whitman W."/>
        </authorList>
    </citation>
    <scope>NUCLEOTIDE SEQUENCE [LARGE SCALE GENOMIC DNA]</scope>
    <source>
        <strain evidence="8 9">CECT 3265</strain>
    </source>
</reference>
<evidence type="ECO:0000256" key="2">
    <source>
        <dbReference type="ARBA" id="ARBA00022723"/>
    </source>
</evidence>
<dbReference type="SFLD" id="SFLDG01386">
    <property type="entry name" value="main_SPASM_domain-containing"/>
    <property type="match status" value="1"/>
</dbReference>
<dbReference type="SFLD" id="SFLDS00029">
    <property type="entry name" value="Radical_SAM"/>
    <property type="match status" value="1"/>
</dbReference>
<dbReference type="GO" id="GO:0003824">
    <property type="term" value="F:catalytic activity"/>
    <property type="evidence" value="ECO:0007669"/>
    <property type="project" value="InterPro"/>
</dbReference>
<evidence type="ECO:0000259" key="7">
    <source>
        <dbReference type="Pfam" id="PF13186"/>
    </source>
</evidence>
<dbReference type="SUPFAM" id="SSF102114">
    <property type="entry name" value="Radical SAM enzymes"/>
    <property type="match status" value="1"/>
</dbReference>
<proteinExistence type="predicted"/>
<dbReference type="AlphaFoldDB" id="A0A7W7PFU3"/>
<comment type="caution">
    <text evidence="8">The sequence shown here is derived from an EMBL/GenBank/DDBJ whole genome shotgun (WGS) entry which is preliminary data.</text>
</comment>
<evidence type="ECO:0000256" key="1">
    <source>
        <dbReference type="ARBA" id="ARBA00022691"/>
    </source>
</evidence>
<dbReference type="InterPro" id="IPR050377">
    <property type="entry name" value="Radical_SAM_PqqE_MftC-like"/>
</dbReference>
<keyword evidence="3" id="KW-0408">Iron</keyword>
<name>A0A7W7PFU3_STRNE</name>
<dbReference type="RefSeq" id="WP_184734093.1">
    <property type="nucleotide sequence ID" value="NZ_BMRW01000005.1"/>
</dbReference>
<dbReference type="EMBL" id="JACHJG010000005">
    <property type="protein sequence ID" value="MBB4887075.1"/>
    <property type="molecule type" value="Genomic_DNA"/>
</dbReference>
<dbReference type="PANTHER" id="PTHR11228">
    <property type="entry name" value="RADICAL SAM DOMAIN PROTEIN"/>
    <property type="match status" value="1"/>
</dbReference>
<evidence type="ECO:0000256" key="3">
    <source>
        <dbReference type="ARBA" id="ARBA00023004"/>
    </source>
</evidence>
<gene>
    <name evidence="8" type="ORF">FHS38_003120</name>
</gene>
<evidence type="ECO:0000313" key="8">
    <source>
        <dbReference type="EMBL" id="MBB4887075.1"/>
    </source>
</evidence>
<feature type="region of interest" description="Disordered" evidence="5">
    <location>
        <begin position="268"/>
        <end position="296"/>
    </location>
</feature>
<dbReference type="SFLD" id="SFLDG01216">
    <property type="entry name" value="thioether_bond_formation_requi"/>
    <property type="match status" value="1"/>
</dbReference>
<dbReference type="CDD" id="cd01335">
    <property type="entry name" value="Radical_SAM"/>
    <property type="match status" value="1"/>
</dbReference>
<keyword evidence="2" id="KW-0479">Metal-binding</keyword>
<dbReference type="GO" id="GO:0051536">
    <property type="term" value="F:iron-sulfur cluster binding"/>
    <property type="evidence" value="ECO:0007669"/>
    <property type="project" value="UniProtKB-KW"/>
</dbReference>
<dbReference type="SFLD" id="SFLDF00365">
    <property type="entry name" value="thuricin_CD_(TrnCD-like)"/>
    <property type="match status" value="1"/>
</dbReference>
<dbReference type="SFLD" id="SFLDG01067">
    <property type="entry name" value="SPASM/twitch_domain_containing"/>
    <property type="match status" value="1"/>
</dbReference>
<dbReference type="GO" id="GO:0046872">
    <property type="term" value="F:metal ion binding"/>
    <property type="evidence" value="ECO:0007669"/>
    <property type="project" value="UniProtKB-KW"/>
</dbReference>
<organism evidence="8 9">
    <name type="scientific">Streptomyces netropsis</name>
    <name type="common">Streptoverticillium netropsis</name>
    <dbReference type="NCBI Taxonomy" id="55404"/>
    <lineage>
        <taxon>Bacteria</taxon>
        <taxon>Bacillati</taxon>
        <taxon>Actinomycetota</taxon>
        <taxon>Actinomycetes</taxon>
        <taxon>Kitasatosporales</taxon>
        <taxon>Streptomycetaceae</taxon>
        <taxon>Streptomyces</taxon>
    </lineage>
</organism>
<dbReference type="CDD" id="cd21109">
    <property type="entry name" value="SPASM"/>
    <property type="match status" value="1"/>
</dbReference>
<dbReference type="Gene3D" id="3.20.20.70">
    <property type="entry name" value="Aldolase class I"/>
    <property type="match status" value="1"/>
</dbReference>